<dbReference type="Gene3D" id="3.40.390.10">
    <property type="entry name" value="Collagenase (Catalytic Domain)"/>
    <property type="match status" value="1"/>
</dbReference>
<dbReference type="PANTHER" id="PTHR30164:SF2">
    <property type="entry name" value="PROTEIN MTFA"/>
    <property type="match status" value="1"/>
</dbReference>
<dbReference type="Pfam" id="PF06167">
    <property type="entry name" value="Peptidase_M90"/>
    <property type="match status" value="1"/>
</dbReference>
<sequence length="257" mass="28437">MGGFFAGLLGWGKDVPVLDDEAWQAAMGLPVFDGLNPEEIDRLRELAGKLLADKAFNGAGDAEVDTGMATVIAAFAALPVLNLGYGWYEGWNEIVVYPGEFLYDGEQMDEAGVVHHVRHARSGESWEGGPMVLSWQDVQHSGLGEGYNVVIHEFAHKLDMRNGNANGRPPLHSGMSPEEWAHDWQTAYDDFCRRVDGGEETLIDPYAAESPAEFFAVLSECFFEAPDVLHQVYPAVYGQLQRFYLQDPLARHFSGDQ</sequence>
<dbReference type="FunFam" id="3.40.390.10:FF:000012">
    <property type="entry name" value="Protein MtfA"/>
    <property type="match status" value="1"/>
</dbReference>
<evidence type="ECO:0000313" key="1">
    <source>
        <dbReference type="EMBL" id="BBI99759.1"/>
    </source>
</evidence>
<accession>A0AAN1T1L6</accession>
<dbReference type="GO" id="GO:0004177">
    <property type="term" value="F:aminopeptidase activity"/>
    <property type="evidence" value="ECO:0007669"/>
    <property type="project" value="TreeGrafter"/>
</dbReference>
<dbReference type="InterPro" id="IPR010384">
    <property type="entry name" value="MtfA_fam"/>
</dbReference>
<dbReference type="InterPro" id="IPR042252">
    <property type="entry name" value="MtfA_N"/>
</dbReference>
<dbReference type="SUPFAM" id="SSF55486">
    <property type="entry name" value="Metalloproteases ('zincins'), catalytic domain"/>
    <property type="match status" value="1"/>
</dbReference>
<dbReference type="RefSeq" id="WP_212784990.1">
    <property type="nucleotide sequence ID" value="NZ_AP019536.1"/>
</dbReference>
<keyword evidence="2" id="KW-1185">Reference proteome</keyword>
<dbReference type="CDD" id="cd20169">
    <property type="entry name" value="Peptidase_M90_mtfA"/>
    <property type="match status" value="1"/>
</dbReference>
<reference evidence="1 2" key="1">
    <citation type="submission" date="2019-03" db="EMBL/GenBank/DDBJ databases">
        <title>Complete genome sequence of Ferrigenium kumadai strain An22, a microaerophilic iron-oxidizing bacterium isolated from a paddy field soil.</title>
        <authorList>
            <person name="Watanabe T."/>
            <person name="Asakawa S."/>
        </authorList>
    </citation>
    <scope>NUCLEOTIDE SEQUENCE [LARGE SCALE GENOMIC DNA]</scope>
    <source>
        <strain evidence="1 2">An22</strain>
    </source>
</reference>
<protein>
    <recommendedName>
        <fullName evidence="3">Zinc-dependent peptidase</fullName>
    </recommendedName>
</protein>
<dbReference type="GO" id="GO:0008237">
    <property type="term" value="F:metallopeptidase activity"/>
    <property type="evidence" value="ECO:0007669"/>
    <property type="project" value="InterPro"/>
</dbReference>
<dbReference type="Proteomes" id="UP001319121">
    <property type="component" value="Chromosome"/>
</dbReference>
<dbReference type="AlphaFoldDB" id="A0AAN1T1L6"/>
<name>A0AAN1T1L6_9PROT</name>
<dbReference type="GO" id="GO:0005829">
    <property type="term" value="C:cytosol"/>
    <property type="evidence" value="ECO:0007669"/>
    <property type="project" value="TreeGrafter"/>
</dbReference>
<dbReference type="InterPro" id="IPR024079">
    <property type="entry name" value="MetalloPept_cat_dom_sf"/>
</dbReference>
<dbReference type="EMBL" id="AP019536">
    <property type="protein sequence ID" value="BBI99759.1"/>
    <property type="molecule type" value="Genomic_DNA"/>
</dbReference>
<evidence type="ECO:0008006" key="3">
    <source>
        <dbReference type="Google" id="ProtNLM"/>
    </source>
</evidence>
<dbReference type="PANTHER" id="PTHR30164">
    <property type="entry name" value="MTFA PEPTIDASE"/>
    <property type="match status" value="1"/>
</dbReference>
<dbReference type="KEGG" id="fku:FGKAn22_14520"/>
<gene>
    <name evidence="1" type="ORF">FGKAn22_14520</name>
</gene>
<organism evidence="1 2">
    <name type="scientific">Ferrigenium kumadai</name>
    <dbReference type="NCBI Taxonomy" id="1682490"/>
    <lineage>
        <taxon>Bacteria</taxon>
        <taxon>Pseudomonadati</taxon>
        <taxon>Pseudomonadota</taxon>
        <taxon>Betaproteobacteria</taxon>
        <taxon>Nitrosomonadales</taxon>
        <taxon>Gallionellaceae</taxon>
        <taxon>Ferrigenium</taxon>
    </lineage>
</organism>
<evidence type="ECO:0000313" key="2">
    <source>
        <dbReference type="Proteomes" id="UP001319121"/>
    </source>
</evidence>
<proteinExistence type="predicted"/>
<dbReference type="Gene3D" id="1.10.472.150">
    <property type="entry name" value="Glucose-regulated metallo-peptidase M90, N-terminal domain"/>
    <property type="match status" value="1"/>
</dbReference>